<evidence type="ECO:0000313" key="2">
    <source>
        <dbReference type="EMBL" id="BDX06490.1"/>
    </source>
</evidence>
<evidence type="ECO:0000256" key="1">
    <source>
        <dbReference type="ARBA" id="ARBA00001954"/>
    </source>
</evidence>
<dbReference type="PANTHER" id="PTHR20883">
    <property type="entry name" value="PHYTANOYL-COA DIOXYGENASE DOMAIN CONTAINING 1"/>
    <property type="match status" value="1"/>
</dbReference>
<keyword evidence="3" id="KW-1185">Reference proteome</keyword>
<proteinExistence type="predicted"/>
<dbReference type="GO" id="GO:0016706">
    <property type="term" value="F:2-oxoglutarate-dependent dioxygenase activity"/>
    <property type="evidence" value="ECO:0007669"/>
    <property type="project" value="UniProtKB-ARBA"/>
</dbReference>
<dbReference type="EMBL" id="AP027272">
    <property type="protein sequence ID" value="BDX06490.1"/>
    <property type="molecule type" value="Genomic_DNA"/>
</dbReference>
<organism evidence="2 3">
    <name type="scientific">Planctobacterium marinum</name>
    <dbReference type="NCBI Taxonomy" id="1631968"/>
    <lineage>
        <taxon>Bacteria</taxon>
        <taxon>Pseudomonadati</taxon>
        <taxon>Pseudomonadota</taxon>
        <taxon>Gammaproteobacteria</taxon>
        <taxon>Alteromonadales</taxon>
        <taxon>Alteromonadaceae</taxon>
        <taxon>Planctobacterium</taxon>
    </lineage>
</organism>
<accession>A0AA48HXN0</accession>
<sequence length="264" mass="30622">MDKDKLQGMDKTGYCLLPNFYTPDELTELHEILRIFHHNWIADNRDFYQQRAINSAYLTGKKYLQSAQRKRLFDFLASHKLMEIVTAILANDVCFMNTQLFFDPVQNEQKNYWHRDPQYHLTLQQQQEALTGPRVMHVRIPLVKEHGLELVPGSHRQWDTQEELQVRLEQEGHKNHEDLSSGLAVPLNVGDVLVFNANMIHRGLYGNDRLALDILFCDPIPELLQFVDESCLPEDGFLNILDNGKAFSNTLKIKASINQQQNGH</sequence>
<protein>
    <recommendedName>
        <fullName evidence="4">Phytanoyl-CoA dioxygenase</fullName>
    </recommendedName>
</protein>
<evidence type="ECO:0000313" key="3">
    <source>
        <dbReference type="Proteomes" id="UP001333710"/>
    </source>
</evidence>
<dbReference type="PANTHER" id="PTHR20883:SF48">
    <property type="entry name" value="ECTOINE DIOXYGENASE"/>
    <property type="match status" value="1"/>
</dbReference>
<dbReference type="InterPro" id="IPR008775">
    <property type="entry name" value="Phytyl_CoA_dOase-like"/>
</dbReference>
<evidence type="ECO:0008006" key="4">
    <source>
        <dbReference type="Google" id="ProtNLM"/>
    </source>
</evidence>
<dbReference type="Gene3D" id="2.60.120.620">
    <property type="entry name" value="q2cbj1_9rhob like domain"/>
    <property type="match status" value="1"/>
</dbReference>
<dbReference type="Proteomes" id="UP001333710">
    <property type="component" value="Chromosome"/>
</dbReference>
<dbReference type="RefSeq" id="WP_338292506.1">
    <property type="nucleotide sequence ID" value="NZ_AP027272.1"/>
</dbReference>
<dbReference type="Pfam" id="PF05721">
    <property type="entry name" value="PhyH"/>
    <property type="match status" value="1"/>
</dbReference>
<dbReference type="AlphaFoldDB" id="A0AA48HXN0"/>
<comment type="cofactor">
    <cofactor evidence="1">
        <name>Fe(2+)</name>
        <dbReference type="ChEBI" id="CHEBI:29033"/>
    </cofactor>
</comment>
<gene>
    <name evidence="2" type="ORF">MACH26_20110</name>
</gene>
<dbReference type="KEGG" id="pmaw:MACH26_20110"/>
<dbReference type="SUPFAM" id="SSF51197">
    <property type="entry name" value="Clavaminate synthase-like"/>
    <property type="match status" value="1"/>
</dbReference>
<name>A0AA48HXN0_9ALTE</name>
<reference evidence="2" key="1">
    <citation type="submission" date="2023-01" db="EMBL/GenBank/DDBJ databases">
        <title>Complete genome sequence of Planctobacterium marinum strain Dej080120_11.</title>
        <authorList>
            <person name="Ueki S."/>
            <person name="Maruyama F."/>
        </authorList>
    </citation>
    <scope>NUCLEOTIDE SEQUENCE</scope>
    <source>
        <strain evidence="2">Dej080120_11</strain>
    </source>
</reference>
<dbReference type="GO" id="GO:0005506">
    <property type="term" value="F:iron ion binding"/>
    <property type="evidence" value="ECO:0007669"/>
    <property type="project" value="UniProtKB-ARBA"/>
</dbReference>